<dbReference type="InterPro" id="IPR051158">
    <property type="entry name" value="Metallophosphoesterase_sf"/>
</dbReference>
<dbReference type="InterPro" id="IPR004843">
    <property type="entry name" value="Calcineurin-like_PHP"/>
</dbReference>
<evidence type="ECO:0000256" key="2">
    <source>
        <dbReference type="ARBA" id="ARBA00022801"/>
    </source>
</evidence>
<organism evidence="5 6">
    <name type="scientific">Acetanaerobacterium elongatum</name>
    <dbReference type="NCBI Taxonomy" id="258515"/>
    <lineage>
        <taxon>Bacteria</taxon>
        <taxon>Bacillati</taxon>
        <taxon>Bacillota</taxon>
        <taxon>Clostridia</taxon>
        <taxon>Eubacteriales</taxon>
        <taxon>Oscillospiraceae</taxon>
        <taxon>Acetanaerobacterium</taxon>
    </lineage>
</organism>
<gene>
    <name evidence="5" type="ORF">SAMN05192585_10475</name>
</gene>
<dbReference type="Gene3D" id="3.60.21.10">
    <property type="match status" value="1"/>
</dbReference>
<dbReference type="PANTHER" id="PTHR31302:SF31">
    <property type="entry name" value="PHOSPHODIESTERASE YAEI"/>
    <property type="match status" value="1"/>
</dbReference>
<dbReference type="RefSeq" id="WP_092638038.1">
    <property type="nucleotide sequence ID" value="NZ_FNID01000004.1"/>
</dbReference>
<dbReference type="GO" id="GO:0009245">
    <property type="term" value="P:lipid A biosynthetic process"/>
    <property type="evidence" value="ECO:0007669"/>
    <property type="project" value="TreeGrafter"/>
</dbReference>
<dbReference type="EMBL" id="FNID01000004">
    <property type="protein sequence ID" value="SDM74547.1"/>
    <property type="molecule type" value="Genomic_DNA"/>
</dbReference>
<dbReference type="PANTHER" id="PTHR31302">
    <property type="entry name" value="TRANSMEMBRANE PROTEIN WITH METALLOPHOSPHOESTERASE DOMAIN-RELATED"/>
    <property type="match status" value="1"/>
</dbReference>
<dbReference type="GO" id="GO:0008758">
    <property type="term" value="F:UDP-2,3-diacylglucosamine hydrolase activity"/>
    <property type="evidence" value="ECO:0007669"/>
    <property type="project" value="TreeGrafter"/>
</dbReference>
<evidence type="ECO:0000259" key="4">
    <source>
        <dbReference type="Pfam" id="PF00149"/>
    </source>
</evidence>
<evidence type="ECO:0000256" key="3">
    <source>
        <dbReference type="SAM" id="Phobius"/>
    </source>
</evidence>
<proteinExistence type="predicted"/>
<dbReference type="STRING" id="258515.SAMN05192585_10475"/>
<dbReference type="GO" id="GO:0016020">
    <property type="term" value="C:membrane"/>
    <property type="evidence" value="ECO:0007669"/>
    <property type="project" value="GOC"/>
</dbReference>
<dbReference type="SUPFAM" id="SSF56300">
    <property type="entry name" value="Metallo-dependent phosphatases"/>
    <property type="match status" value="1"/>
</dbReference>
<dbReference type="InterPro" id="IPR029052">
    <property type="entry name" value="Metallo-depent_PP-like"/>
</dbReference>
<dbReference type="GO" id="GO:0046872">
    <property type="term" value="F:metal ion binding"/>
    <property type="evidence" value="ECO:0007669"/>
    <property type="project" value="UniProtKB-KW"/>
</dbReference>
<feature type="transmembrane region" description="Helical" evidence="3">
    <location>
        <begin position="7"/>
        <end position="32"/>
    </location>
</feature>
<accession>A0A1G9VR10</accession>
<keyword evidence="3" id="KW-0812">Transmembrane</keyword>
<dbReference type="Proteomes" id="UP000199182">
    <property type="component" value="Unassembled WGS sequence"/>
</dbReference>
<dbReference type="Pfam" id="PF00149">
    <property type="entry name" value="Metallophos"/>
    <property type="match status" value="1"/>
</dbReference>
<keyword evidence="3" id="KW-1133">Transmembrane helix</keyword>
<dbReference type="AlphaFoldDB" id="A0A1G9VR10"/>
<keyword evidence="3" id="KW-0472">Membrane</keyword>
<evidence type="ECO:0000313" key="5">
    <source>
        <dbReference type="EMBL" id="SDM74547.1"/>
    </source>
</evidence>
<name>A0A1G9VR10_9FIRM</name>
<keyword evidence="6" id="KW-1185">Reference proteome</keyword>
<evidence type="ECO:0000256" key="1">
    <source>
        <dbReference type="ARBA" id="ARBA00022723"/>
    </source>
</evidence>
<reference evidence="5 6" key="1">
    <citation type="submission" date="2016-10" db="EMBL/GenBank/DDBJ databases">
        <authorList>
            <person name="de Groot N.N."/>
        </authorList>
    </citation>
    <scope>NUCLEOTIDE SEQUENCE [LARGE SCALE GENOMIC DNA]</scope>
    <source>
        <strain evidence="5 6">CGMCC 1.5012</strain>
    </source>
</reference>
<protein>
    <recommendedName>
        <fullName evidence="4">Calcineurin-like phosphoesterase domain-containing protein</fullName>
    </recommendedName>
</protein>
<dbReference type="OrthoDB" id="9780884at2"/>
<feature type="domain" description="Calcineurin-like phosphoesterase" evidence="4">
    <location>
        <begin position="59"/>
        <end position="246"/>
    </location>
</feature>
<keyword evidence="1" id="KW-0479">Metal-binding</keyword>
<sequence>MTAKKKGIVFIILPAVLIVLVVIAAVLIPPFLRMQNDTLVTELFVIENEKIPAAFDGFTLALVTDLHSKEFGPSNEQLILAIQQANPDAVLVGGDTLKANDKTDSGQVFLSLCKNLTKEYPVYVVYGNHEQRRYDLSNIDFTYQREIEAAGAKVIAGQKVPIIRAGETINLYGLNLPYIFYMRPREQSLLRSFFPSDERYFKVDIQKVLGEPESGEFNILLTHNPIKFAAYADWGADLVLSGHEHGGIIRLPFYGGLLTRYASTGDMVRYDAGLFTKGSSQMIVSRGLGSAAVPYRIFNKPELVTVTLKAKQ</sequence>
<keyword evidence="2" id="KW-0378">Hydrolase</keyword>
<evidence type="ECO:0000313" key="6">
    <source>
        <dbReference type="Proteomes" id="UP000199182"/>
    </source>
</evidence>